<reference evidence="3 4" key="1">
    <citation type="submission" date="2021-06" db="EMBL/GenBank/DDBJ databases">
        <title>A haploid diamondback moth (Plutella xylostella L.) genome assembly resolves 31 chromosomes and identifies a diamide resistance mutation.</title>
        <authorList>
            <person name="Ward C.M."/>
            <person name="Perry K.D."/>
            <person name="Baker G."/>
            <person name="Powis K."/>
            <person name="Heckel D.G."/>
            <person name="Baxter S.W."/>
        </authorList>
    </citation>
    <scope>NUCLEOTIDE SEQUENCE [LARGE SCALE GENOMIC DNA]</scope>
    <source>
        <strain evidence="3 4">LV</strain>
        <tissue evidence="3">Single pupa</tissue>
    </source>
</reference>
<gene>
    <name evidence="3" type="ORF">JYU34_011073</name>
</gene>
<keyword evidence="4" id="KW-1185">Reference proteome</keyword>
<protein>
    <submittedName>
        <fullName evidence="3">Uncharacterized protein</fullName>
    </submittedName>
</protein>
<evidence type="ECO:0000256" key="2">
    <source>
        <dbReference type="SAM" id="SignalP"/>
    </source>
</evidence>
<evidence type="ECO:0000256" key="1">
    <source>
        <dbReference type="SAM" id="MobiDB-lite"/>
    </source>
</evidence>
<keyword evidence="2" id="KW-0732">Signal</keyword>
<dbReference type="Proteomes" id="UP000823941">
    <property type="component" value="Chromosome 15"/>
</dbReference>
<comment type="caution">
    <text evidence="3">The sequence shown here is derived from an EMBL/GenBank/DDBJ whole genome shotgun (WGS) entry which is preliminary data.</text>
</comment>
<dbReference type="SUPFAM" id="SSF56574">
    <property type="entry name" value="Serpins"/>
    <property type="match status" value="1"/>
</dbReference>
<proteinExistence type="predicted"/>
<feature type="compositionally biased region" description="Polar residues" evidence="1">
    <location>
        <begin position="276"/>
        <end position="314"/>
    </location>
</feature>
<evidence type="ECO:0000313" key="3">
    <source>
        <dbReference type="EMBL" id="KAG7304140.1"/>
    </source>
</evidence>
<evidence type="ECO:0000313" key="4">
    <source>
        <dbReference type="Proteomes" id="UP000823941"/>
    </source>
</evidence>
<sequence>MIVCSVMMYNRNPMLFVLLVVLTGVSSTLTSTNDTNSSVSTWLQISPEVVRNVPLNFKKQLQEQASKTIPRTRRNAHFGYWPYTRPAVPTLLYGPTPRVHERYIANNVDRRYWPYQMMKNSYYVPPAYNAFTRFPRTKHFYERYIANNVDRWYWPYQMLKNSYYVPPAYNAFTFPRTKHFMKKSRLMLFYNYWSQPRPAHHIPNSIMSTNPTFMDNIFTSSSKPTTPVTPENNYEELVTTVTTESQTELPILFTHSSPSYDDDNPDLAPDTVTRYEGSTSYTTDSNSQSTNSETTGNVSSNTEEVVSTTPSYTEITETSKQYEVDQLSSNQLKEKYFKTVEIFDRNLYQVTFAKLSNSSEEGRQENGISFVQSGLLLHLVLTALSPAMDQAAKTEIEGATGYAPTEEERTLILNSVLSWLPSSSASLKFRRAARLVAAPAVPVGAGLGLRVDRLNGTEGPEELARVLNDMVEKDSGGSLRETFEEDELIGGVCAALLSTAYLRARWRAAPTLLNHSRAFRRPSPAPPADTRALRLTDQVRYADLPDWDAEC</sequence>
<dbReference type="EMBL" id="JAHIBW010000015">
    <property type="protein sequence ID" value="KAG7304140.1"/>
    <property type="molecule type" value="Genomic_DNA"/>
</dbReference>
<organism evidence="3 4">
    <name type="scientific">Plutella xylostella</name>
    <name type="common">Diamondback moth</name>
    <name type="synonym">Plutella maculipennis</name>
    <dbReference type="NCBI Taxonomy" id="51655"/>
    <lineage>
        <taxon>Eukaryota</taxon>
        <taxon>Metazoa</taxon>
        <taxon>Ecdysozoa</taxon>
        <taxon>Arthropoda</taxon>
        <taxon>Hexapoda</taxon>
        <taxon>Insecta</taxon>
        <taxon>Pterygota</taxon>
        <taxon>Neoptera</taxon>
        <taxon>Endopterygota</taxon>
        <taxon>Lepidoptera</taxon>
        <taxon>Glossata</taxon>
        <taxon>Ditrysia</taxon>
        <taxon>Yponomeutoidea</taxon>
        <taxon>Plutellidae</taxon>
        <taxon>Plutella</taxon>
    </lineage>
</organism>
<dbReference type="InterPro" id="IPR036186">
    <property type="entry name" value="Serpin_sf"/>
</dbReference>
<accession>A0ABQ7QHA6</accession>
<name>A0ABQ7QHA6_PLUXY</name>
<feature type="chain" id="PRO_5045199305" evidence="2">
    <location>
        <begin position="31"/>
        <end position="551"/>
    </location>
</feature>
<feature type="region of interest" description="Disordered" evidence="1">
    <location>
        <begin position="254"/>
        <end position="314"/>
    </location>
</feature>
<feature type="signal peptide" evidence="2">
    <location>
        <begin position="1"/>
        <end position="30"/>
    </location>
</feature>